<dbReference type="EMBL" id="FUXZ01000011">
    <property type="protein sequence ID" value="SKA69588.1"/>
    <property type="molecule type" value="Genomic_DNA"/>
</dbReference>
<dbReference type="STRING" id="39495.SAMN02745111_01893"/>
<dbReference type="OrthoDB" id="9795554at2"/>
<dbReference type="SUPFAM" id="SSF49785">
    <property type="entry name" value="Galactose-binding domain-like"/>
    <property type="match status" value="1"/>
</dbReference>
<dbReference type="Proteomes" id="UP000190814">
    <property type="component" value="Unassembled WGS sequence"/>
</dbReference>
<feature type="domain" description="Sialate O-acetylesterase" evidence="2">
    <location>
        <begin position="436"/>
        <end position="520"/>
    </location>
</feature>
<dbReference type="GO" id="GO:0005975">
    <property type="term" value="P:carbohydrate metabolic process"/>
    <property type="evidence" value="ECO:0007669"/>
    <property type="project" value="TreeGrafter"/>
</dbReference>
<dbReference type="Gene3D" id="3.40.50.1110">
    <property type="entry name" value="SGNH hydrolase"/>
    <property type="match status" value="2"/>
</dbReference>
<sequence>MRLSNVYGNGMVFQRDCDKNVIKGILYTEEELNNDNNASINCNNIEIKVVATDENGNEAFAVREVINDNEFRVSIPSMSKGGPFEVTVSVIANDENVKIEDVKIIDVYFGDVFMLAGQSNMELMFALLPDMFKSEYKKIANPMIRSFILGRNTEFNKPNDIIDYGNWIVCDEYSLDSVSILAFFVADKLAKEKDVYVGLYHTAVGGVPIETYLSEESIRELNINVDLLEKAKVPGYIREINEAEVKRDTEWILTAKEVFKDLEAIRNNGSKGIVEVPGDMEEYKDFVGSLMLEKKFVIDEEDKDYLKDAKLYLGAIVDADDTFINDHFVGNTEYRYPPRIYRVEDGILNVGENTVRINMLVFRKNGKFVGGMRYYLLLANGKKIDLTGAWNIYKAKEMLDEEGNPNILPDMTFFEYYPTALFNAHLAPLRDVNPLAYLFYQGESNVERSNDYKRQYVRMCEDVRKLFANDKLPIIQTQLSAFSDGYVDFNTDWAIFREIQKDALCVDNSALVQSYDLGEYYDLHPYKKKELADRMYVAIKDLVYGEINYIYGPTLDKIDISNDKINVYFKCESKLEYKKNLNYNPEVDHFESGDSDVHGFAIKLVDGKIFRINGVITSDNCVTINTSAFADINKDNIDEISYMFINAPMEVNLYEGIMPAVPFKKKIK</sequence>
<proteinExistence type="predicted"/>
<dbReference type="SUPFAM" id="SSF52266">
    <property type="entry name" value="SGNH hydrolase"/>
    <property type="match status" value="1"/>
</dbReference>
<accession>A0A1T4VXQ1</accession>
<dbReference type="PANTHER" id="PTHR22901">
    <property type="entry name" value="SIALATE O-ACETYLESTERASE"/>
    <property type="match status" value="1"/>
</dbReference>
<keyword evidence="4" id="KW-1185">Reference proteome</keyword>
<name>A0A1T4VXQ1_9FIRM</name>
<dbReference type="InterPro" id="IPR005181">
    <property type="entry name" value="SASA"/>
</dbReference>
<dbReference type="GO" id="GO:0001681">
    <property type="term" value="F:sialate O-acetylesterase activity"/>
    <property type="evidence" value="ECO:0007669"/>
    <property type="project" value="InterPro"/>
</dbReference>
<dbReference type="Pfam" id="PF03629">
    <property type="entry name" value="SASA"/>
    <property type="match status" value="1"/>
</dbReference>
<evidence type="ECO:0000256" key="1">
    <source>
        <dbReference type="ARBA" id="ARBA00022801"/>
    </source>
</evidence>
<evidence type="ECO:0000259" key="2">
    <source>
        <dbReference type="Pfam" id="PF03629"/>
    </source>
</evidence>
<dbReference type="InterPro" id="IPR008979">
    <property type="entry name" value="Galactose-bd-like_sf"/>
</dbReference>
<dbReference type="RefSeq" id="WP_078766737.1">
    <property type="nucleotide sequence ID" value="NZ_FUXZ01000011.1"/>
</dbReference>
<reference evidence="3 4" key="1">
    <citation type="submission" date="2017-02" db="EMBL/GenBank/DDBJ databases">
        <authorList>
            <person name="Peterson S.W."/>
        </authorList>
    </citation>
    <scope>NUCLEOTIDE SEQUENCE [LARGE SCALE GENOMIC DNA]</scope>
    <source>
        <strain evidence="3 4">ATCC 35992</strain>
    </source>
</reference>
<dbReference type="InterPro" id="IPR036514">
    <property type="entry name" value="SGNH_hydro_sf"/>
</dbReference>
<protein>
    <submittedName>
        <fullName evidence="3">Sialate O-acetylesterase</fullName>
    </submittedName>
</protein>
<keyword evidence="1" id="KW-0378">Hydrolase</keyword>
<dbReference type="PANTHER" id="PTHR22901:SF0">
    <property type="entry name" value="SIALATE O-ACETYLESTERASE"/>
    <property type="match status" value="1"/>
</dbReference>
<gene>
    <name evidence="3" type="ORF">SAMN02745111_01893</name>
</gene>
<evidence type="ECO:0000313" key="3">
    <source>
        <dbReference type="EMBL" id="SKA69588.1"/>
    </source>
</evidence>
<organism evidence="3 4">
    <name type="scientific">Eubacterium uniforme</name>
    <dbReference type="NCBI Taxonomy" id="39495"/>
    <lineage>
        <taxon>Bacteria</taxon>
        <taxon>Bacillati</taxon>
        <taxon>Bacillota</taxon>
        <taxon>Clostridia</taxon>
        <taxon>Eubacteriales</taxon>
        <taxon>Eubacteriaceae</taxon>
        <taxon>Eubacterium</taxon>
    </lineage>
</organism>
<dbReference type="InterPro" id="IPR039329">
    <property type="entry name" value="SIAE"/>
</dbReference>
<dbReference type="AlphaFoldDB" id="A0A1T4VXQ1"/>
<evidence type="ECO:0000313" key="4">
    <source>
        <dbReference type="Proteomes" id="UP000190814"/>
    </source>
</evidence>